<proteinExistence type="predicted"/>
<feature type="domain" description="TIR" evidence="1">
    <location>
        <begin position="21"/>
        <end position="133"/>
    </location>
</feature>
<protein>
    <recommendedName>
        <fullName evidence="1">TIR domain-containing protein</fullName>
    </recommendedName>
</protein>
<sequence length="312" mass="33098">MPRSGGGDMSVHGPLAAPRLFLSCAGSDRDVAERMASELGRHGIDATVDHWCPPGANWVLWINDAMAAADFYILLWSAAARDQAVVAALWSAALVRELAERSSYLLVVRLDDSALPPVLAPRHSLDGTHGRWSEVVRDLAGIWRRDRAGGAPPAVAGDPVAPEATGVTAPTRMIRVRNQVLGFAVVLAVAETMTGWELLSLIRARLALPDEQTRFAGQVGLRFRYRLGIAGEPLPEDPAALLHLSDGALVDLEVVVEPFGPVGPMAGTTSYRPATSGAQVQAAVPPAAQRALVRSAFRHLAPPTASSRAGTR</sequence>
<reference evidence="2 3" key="1">
    <citation type="submission" date="2017-06" db="EMBL/GenBank/DDBJ databases">
        <authorList>
            <person name="Kim H.J."/>
            <person name="Triplett B.A."/>
        </authorList>
    </citation>
    <scope>NUCLEOTIDE SEQUENCE [LARGE SCALE GENOMIC DNA]</scope>
    <source>
        <strain evidence="2">FRACA_ARgP5</strain>
    </source>
</reference>
<name>A0A2I2KUT9_9ACTN</name>
<evidence type="ECO:0000313" key="2">
    <source>
        <dbReference type="EMBL" id="SNQ49429.1"/>
    </source>
</evidence>
<evidence type="ECO:0000259" key="1">
    <source>
        <dbReference type="Pfam" id="PF13676"/>
    </source>
</evidence>
<organism evidence="2 3">
    <name type="scientific">Frankia canadensis</name>
    <dbReference type="NCBI Taxonomy" id="1836972"/>
    <lineage>
        <taxon>Bacteria</taxon>
        <taxon>Bacillati</taxon>
        <taxon>Actinomycetota</taxon>
        <taxon>Actinomycetes</taxon>
        <taxon>Frankiales</taxon>
        <taxon>Frankiaceae</taxon>
        <taxon>Frankia</taxon>
    </lineage>
</organism>
<dbReference type="Gene3D" id="3.40.50.10140">
    <property type="entry name" value="Toll/interleukin-1 receptor homology (TIR) domain"/>
    <property type="match status" value="1"/>
</dbReference>
<dbReference type="AlphaFoldDB" id="A0A2I2KUT9"/>
<dbReference type="GO" id="GO:0007165">
    <property type="term" value="P:signal transduction"/>
    <property type="evidence" value="ECO:0007669"/>
    <property type="project" value="InterPro"/>
</dbReference>
<accession>A0A2I2KUT9</accession>
<dbReference type="OrthoDB" id="3681484at2"/>
<keyword evidence="3" id="KW-1185">Reference proteome</keyword>
<dbReference type="Proteomes" id="UP000234331">
    <property type="component" value="Unassembled WGS sequence"/>
</dbReference>
<dbReference type="SUPFAM" id="SSF52200">
    <property type="entry name" value="Toll/Interleukin receptor TIR domain"/>
    <property type="match status" value="1"/>
</dbReference>
<dbReference type="EMBL" id="FZMO01000257">
    <property type="protein sequence ID" value="SNQ49429.1"/>
    <property type="molecule type" value="Genomic_DNA"/>
</dbReference>
<gene>
    <name evidence="2" type="ORF">FRACA_330032</name>
</gene>
<dbReference type="InterPro" id="IPR000157">
    <property type="entry name" value="TIR_dom"/>
</dbReference>
<dbReference type="Pfam" id="PF13676">
    <property type="entry name" value="TIR_2"/>
    <property type="match status" value="1"/>
</dbReference>
<evidence type="ECO:0000313" key="3">
    <source>
        <dbReference type="Proteomes" id="UP000234331"/>
    </source>
</evidence>
<dbReference type="InterPro" id="IPR035897">
    <property type="entry name" value="Toll_tir_struct_dom_sf"/>
</dbReference>